<gene>
    <name evidence="1" type="ORF">HZF10_17500</name>
</gene>
<evidence type="ECO:0000313" key="2">
    <source>
        <dbReference type="Proteomes" id="UP000535020"/>
    </source>
</evidence>
<reference evidence="1 2" key="1">
    <citation type="submission" date="2020-07" db="EMBL/GenBank/DDBJ databases">
        <authorList>
            <person name="Sun Q."/>
        </authorList>
    </citation>
    <scope>NUCLEOTIDE SEQUENCE [LARGE SCALE GENOMIC DNA]</scope>
    <source>
        <strain evidence="1 2">MAH-1</strain>
    </source>
</reference>
<comment type="caution">
    <text evidence="1">The sequence shown here is derived from an EMBL/GenBank/DDBJ whole genome shotgun (WGS) entry which is preliminary data.</text>
</comment>
<proteinExistence type="predicted"/>
<dbReference type="Proteomes" id="UP000535020">
    <property type="component" value="Unassembled WGS sequence"/>
</dbReference>
<protein>
    <submittedName>
        <fullName evidence="1">Uncharacterized protein</fullName>
    </submittedName>
</protein>
<sequence>MKNIIIPLSILLSLTISSDCKKLQNGNYKVIFDDLFKDQYREYYFSINQDEFVLTEGDSIKHLKIEWLNDCQFKVVGHTEPMQPWTDFQKIHYSSGRPYYEITETSNDTSIFVLRKNLHVQMYSGKIIKLNRDTSHNRR</sequence>
<dbReference type="EMBL" id="JACBJI010000012">
    <property type="protein sequence ID" value="NYA72727.1"/>
    <property type="molecule type" value="Genomic_DNA"/>
</dbReference>
<name>A0A7Y8Y5E6_9FLAO</name>
<organism evidence="1 2">
    <name type="scientific">Flavobacterium agri</name>
    <dbReference type="NCBI Taxonomy" id="2743471"/>
    <lineage>
        <taxon>Bacteria</taxon>
        <taxon>Pseudomonadati</taxon>
        <taxon>Bacteroidota</taxon>
        <taxon>Flavobacteriia</taxon>
        <taxon>Flavobacteriales</taxon>
        <taxon>Flavobacteriaceae</taxon>
        <taxon>Flavobacterium</taxon>
    </lineage>
</organism>
<dbReference type="RefSeq" id="WP_176007537.1">
    <property type="nucleotide sequence ID" value="NZ_JABWMI010000027.1"/>
</dbReference>
<keyword evidence="2" id="KW-1185">Reference proteome</keyword>
<evidence type="ECO:0000313" key="1">
    <source>
        <dbReference type="EMBL" id="NYA72727.1"/>
    </source>
</evidence>
<dbReference type="AlphaFoldDB" id="A0A7Y8Y5E6"/>
<accession>A0A7Y8Y5E6</accession>